<accession>A0AAV4LR06</accession>
<keyword evidence="1" id="KW-1133">Transmembrane helix</keyword>
<evidence type="ECO:0000313" key="2">
    <source>
        <dbReference type="EMBL" id="GIX62037.1"/>
    </source>
</evidence>
<feature type="transmembrane region" description="Helical" evidence="1">
    <location>
        <begin position="61"/>
        <end position="81"/>
    </location>
</feature>
<sequence>MEPHGVINALANNLGREFLGYASQGGGFNFTSSRGIVRNNGNYTSKYKDATWSSSDQDKDMAQIFLGAATITFLGLSYLYFMCRDSRGWSGETLNNSNSGLKTFMPSVGYNFTYLNNDKHGRDIASLLDENEKGFDGLAKHDGYSMYSNLVKKLEAEYKPEGANALNSPLTACYKFAKLYFTSQFKKPKSEVMDQTLTSIKEALNTFKSSCKTSAPDLYDQIDNFISTVMPDPSSDHYSPAGPVAGTLTTLGLGGGAAAAYILDIGGAKTLVNGLLKIG</sequence>
<name>A0AAV4LR06_BABCB</name>
<proteinExistence type="predicted"/>
<keyword evidence="1" id="KW-0812">Transmembrane</keyword>
<keyword evidence="3" id="KW-1185">Reference proteome</keyword>
<dbReference type="AlphaFoldDB" id="A0AAV4LR06"/>
<organism evidence="2 3">
    <name type="scientific">Babesia caballi</name>
    <dbReference type="NCBI Taxonomy" id="5871"/>
    <lineage>
        <taxon>Eukaryota</taxon>
        <taxon>Sar</taxon>
        <taxon>Alveolata</taxon>
        <taxon>Apicomplexa</taxon>
        <taxon>Aconoidasida</taxon>
        <taxon>Piroplasmida</taxon>
        <taxon>Babesiidae</taxon>
        <taxon>Babesia</taxon>
    </lineage>
</organism>
<keyword evidence="1" id="KW-0472">Membrane</keyword>
<protein>
    <submittedName>
        <fullName evidence="2">Variant erythrocyte surface antigen-1, beta subunit</fullName>
    </submittedName>
</protein>
<comment type="caution">
    <text evidence="2">The sequence shown here is derived from an EMBL/GenBank/DDBJ whole genome shotgun (WGS) entry which is preliminary data.</text>
</comment>
<dbReference type="GeneID" id="94193519"/>
<evidence type="ECO:0000313" key="3">
    <source>
        <dbReference type="Proteomes" id="UP001497744"/>
    </source>
</evidence>
<dbReference type="Proteomes" id="UP001497744">
    <property type="component" value="Unassembled WGS sequence"/>
</dbReference>
<dbReference type="EMBL" id="BPLF01000001">
    <property type="protein sequence ID" value="GIX62037.1"/>
    <property type="molecule type" value="Genomic_DNA"/>
</dbReference>
<reference evidence="2 3" key="1">
    <citation type="submission" date="2021-06" db="EMBL/GenBank/DDBJ databases">
        <title>Genome sequence of Babesia caballi.</title>
        <authorList>
            <person name="Yamagishi J."/>
            <person name="Kidaka T."/>
            <person name="Ochi A."/>
        </authorList>
    </citation>
    <scope>NUCLEOTIDE SEQUENCE [LARGE SCALE GENOMIC DNA]</scope>
    <source>
        <strain evidence="2">USDA-D6B2</strain>
    </source>
</reference>
<evidence type="ECO:0000256" key="1">
    <source>
        <dbReference type="SAM" id="Phobius"/>
    </source>
</evidence>
<gene>
    <name evidence="2" type="ORF">BcabD6B2_14720</name>
</gene>
<dbReference type="RefSeq" id="XP_067714107.1">
    <property type="nucleotide sequence ID" value="XM_067858006.1"/>
</dbReference>